<feature type="domain" description="ABC transmembrane type-1" evidence="8">
    <location>
        <begin position="96"/>
        <end position="297"/>
    </location>
</feature>
<dbReference type="Pfam" id="PF19300">
    <property type="entry name" value="BPD_transp_1_N"/>
    <property type="match status" value="1"/>
</dbReference>
<comment type="caution">
    <text evidence="9">The sequence shown here is derived from an EMBL/GenBank/DDBJ whole genome shotgun (WGS) entry which is preliminary data.</text>
</comment>
<dbReference type="AlphaFoldDB" id="A0A644SYR7"/>
<accession>A0A644SYR7</accession>
<organism evidence="9">
    <name type="scientific">bioreactor metagenome</name>
    <dbReference type="NCBI Taxonomy" id="1076179"/>
    <lineage>
        <taxon>unclassified sequences</taxon>
        <taxon>metagenomes</taxon>
        <taxon>ecological metagenomes</taxon>
    </lineage>
</organism>
<feature type="transmembrane region" description="Helical" evidence="7">
    <location>
        <begin position="100"/>
        <end position="123"/>
    </location>
</feature>
<keyword evidence="4 7" id="KW-0812">Transmembrane</keyword>
<dbReference type="Gene3D" id="1.10.3720.10">
    <property type="entry name" value="MetI-like"/>
    <property type="match status" value="1"/>
</dbReference>
<gene>
    <name evidence="9" type="primary">gsiC_3</name>
    <name evidence="9" type="ORF">SDC9_05269</name>
</gene>
<dbReference type="PROSITE" id="PS50928">
    <property type="entry name" value="ABC_TM1"/>
    <property type="match status" value="1"/>
</dbReference>
<evidence type="ECO:0000259" key="8">
    <source>
        <dbReference type="PROSITE" id="PS50928"/>
    </source>
</evidence>
<sequence length="310" mass="34222">MYKYFFKRLLMIIPILLGVALVIFFILQLTPGDPGTMILGAGGDQTAIDRLNEELGYNRPVLERFFSYLYNVVFKLDFGSSYRTRLPVIDNIRGRIPVSITLAFSTILFASVIGIPIGVLSAVKQYSLLDTVPTVISLFMAALPGFWLGMMMMYFFSLKLGWLPSNGVGSWQHFILPVVSLGLPYAAQELRFTRSSMLETIRQDYVRTARAKGANERLVIWKHALKNALLPVITVTGGNFGVLLGGAVVTESLFNIPGLGSLIITSIKIKDVPTVMGATLILAFIFSLILLGVDLLYAAVDPRIKAKYSK</sequence>
<dbReference type="SUPFAM" id="SSF161098">
    <property type="entry name" value="MetI-like"/>
    <property type="match status" value="1"/>
</dbReference>
<keyword evidence="5 7" id="KW-1133">Transmembrane helix</keyword>
<dbReference type="PANTHER" id="PTHR43163">
    <property type="entry name" value="DIPEPTIDE TRANSPORT SYSTEM PERMEASE PROTEIN DPPB-RELATED"/>
    <property type="match status" value="1"/>
</dbReference>
<evidence type="ECO:0000256" key="6">
    <source>
        <dbReference type="ARBA" id="ARBA00023136"/>
    </source>
</evidence>
<dbReference type="GO" id="GO:0005886">
    <property type="term" value="C:plasma membrane"/>
    <property type="evidence" value="ECO:0007669"/>
    <property type="project" value="UniProtKB-SubCell"/>
</dbReference>
<name>A0A644SYR7_9ZZZZ</name>
<dbReference type="CDD" id="cd06261">
    <property type="entry name" value="TM_PBP2"/>
    <property type="match status" value="1"/>
</dbReference>
<keyword evidence="3" id="KW-1003">Cell membrane</keyword>
<keyword evidence="6 7" id="KW-0472">Membrane</keyword>
<feature type="transmembrane region" description="Helical" evidence="7">
    <location>
        <begin position="9"/>
        <end position="29"/>
    </location>
</feature>
<evidence type="ECO:0000256" key="7">
    <source>
        <dbReference type="SAM" id="Phobius"/>
    </source>
</evidence>
<dbReference type="InterPro" id="IPR035906">
    <property type="entry name" value="MetI-like_sf"/>
</dbReference>
<protein>
    <submittedName>
        <fullName evidence="9">Glutathione transport system permease protein GsiC</fullName>
    </submittedName>
</protein>
<evidence type="ECO:0000313" key="9">
    <source>
        <dbReference type="EMBL" id="MPL59714.1"/>
    </source>
</evidence>
<dbReference type="Pfam" id="PF00528">
    <property type="entry name" value="BPD_transp_1"/>
    <property type="match status" value="1"/>
</dbReference>
<evidence type="ECO:0000256" key="2">
    <source>
        <dbReference type="ARBA" id="ARBA00022448"/>
    </source>
</evidence>
<dbReference type="InterPro" id="IPR045621">
    <property type="entry name" value="BPD_transp_1_N"/>
</dbReference>
<feature type="transmembrane region" description="Helical" evidence="7">
    <location>
        <begin position="275"/>
        <end position="300"/>
    </location>
</feature>
<evidence type="ECO:0000256" key="3">
    <source>
        <dbReference type="ARBA" id="ARBA00022475"/>
    </source>
</evidence>
<feature type="transmembrane region" description="Helical" evidence="7">
    <location>
        <begin position="168"/>
        <end position="187"/>
    </location>
</feature>
<comment type="subcellular location">
    <subcellularLocation>
        <location evidence="1">Cell membrane</location>
        <topology evidence="1">Multi-pass membrane protein</topology>
    </subcellularLocation>
</comment>
<dbReference type="PANTHER" id="PTHR43163:SF6">
    <property type="entry name" value="DIPEPTIDE TRANSPORT SYSTEM PERMEASE PROTEIN DPPB-RELATED"/>
    <property type="match status" value="1"/>
</dbReference>
<keyword evidence="2" id="KW-0813">Transport</keyword>
<feature type="transmembrane region" description="Helical" evidence="7">
    <location>
        <begin position="135"/>
        <end position="156"/>
    </location>
</feature>
<proteinExistence type="predicted"/>
<reference evidence="9" key="1">
    <citation type="submission" date="2019-08" db="EMBL/GenBank/DDBJ databases">
        <authorList>
            <person name="Kucharzyk K."/>
            <person name="Murdoch R.W."/>
            <person name="Higgins S."/>
            <person name="Loffler F."/>
        </authorList>
    </citation>
    <scope>NUCLEOTIDE SEQUENCE</scope>
</reference>
<evidence type="ECO:0000256" key="4">
    <source>
        <dbReference type="ARBA" id="ARBA00022692"/>
    </source>
</evidence>
<dbReference type="InterPro" id="IPR000515">
    <property type="entry name" value="MetI-like"/>
</dbReference>
<dbReference type="GO" id="GO:0071916">
    <property type="term" value="F:dipeptide transmembrane transporter activity"/>
    <property type="evidence" value="ECO:0007669"/>
    <property type="project" value="TreeGrafter"/>
</dbReference>
<feature type="transmembrane region" description="Helical" evidence="7">
    <location>
        <begin position="228"/>
        <end position="249"/>
    </location>
</feature>
<evidence type="ECO:0000256" key="1">
    <source>
        <dbReference type="ARBA" id="ARBA00004651"/>
    </source>
</evidence>
<evidence type="ECO:0000256" key="5">
    <source>
        <dbReference type="ARBA" id="ARBA00022989"/>
    </source>
</evidence>
<dbReference type="EMBL" id="VSSQ01000010">
    <property type="protein sequence ID" value="MPL59714.1"/>
    <property type="molecule type" value="Genomic_DNA"/>
</dbReference>